<evidence type="ECO:0000259" key="3">
    <source>
        <dbReference type="PROSITE" id="PS50937"/>
    </source>
</evidence>
<dbReference type="Gene3D" id="1.10.1660.10">
    <property type="match status" value="1"/>
</dbReference>
<keyword evidence="1" id="KW-0238">DNA-binding</keyword>
<comment type="caution">
    <text evidence="4">The sequence shown here is derived from an EMBL/GenBank/DDBJ whole genome shotgun (WGS) entry which is preliminary data.</text>
</comment>
<dbReference type="PANTHER" id="PTHR30204">
    <property type="entry name" value="REDOX-CYCLING DRUG-SENSING TRANSCRIPTIONAL ACTIVATOR SOXR"/>
    <property type="match status" value="1"/>
</dbReference>
<dbReference type="CDD" id="cd01109">
    <property type="entry name" value="HTH_YyaN"/>
    <property type="match status" value="1"/>
</dbReference>
<organism evidence="4 5">
    <name type="scientific">Clostridium luticellarii</name>
    <dbReference type="NCBI Taxonomy" id="1691940"/>
    <lineage>
        <taxon>Bacteria</taxon>
        <taxon>Bacillati</taxon>
        <taxon>Bacillota</taxon>
        <taxon>Clostridia</taxon>
        <taxon>Eubacteriales</taxon>
        <taxon>Clostridiaceae</taxon>
        <taxon>Clostridium</taxon>
    </lineage>
</organism>
<dbReference type="InterPro" id="IPR000551">
    <property type="entry name" value="MerR-type_HTH_dom"/>
</dbReference>
<sequence length="124" mass="15271">MNYHIGEFSKKVELSIDTLRYYEKIGLIHPERDDINRRIYCERDISWLNFIFRLKATNMPIKQIQYYSKLRYMGDITLKERLKLLEKQMNRLHIQKNNIEENILHLERKIGIYKEKIKKQEVNK</sequence>
<dbReference type="SUPFAM" id="SSF46955">
    <property type="entry name" value="Putative DNA-binding domain"/>
    <property type="match status" value="1"/>
</dbReference>
<dbReference type="PANTHER" id="PTHR30204:SF98">
    <property type="entry name" value="HTH-TYPE TRANSCRIPTIONAL REGULATOR ADHR"/>
    <property type="match status" value="1"/>
</dbReference>
<reference evidence="4 5" key="1">
    <citation type="submission" date="2018-03" db="EMBL/GenBank/DDBJ databases">
        <title>Genome sequence of Clostridium luticellarii DSM 29923.</title>
        <authorList>
            <person name="Poehlein A."/>
            <person name="Daniel R."/>
        </authorList>
    </citation>
    <scope>NUCLEOTIDE SEQUENCE [LARGE SCALE GENOMIC DNA]</scope>
    <source>
        <strain evidence="4 5">DSM 29923</strain>
    </source>
</reference>
<dbReference type="GO" id="GO:0003677">
    <property type="term" value="F:DNA binding"/>
    <property type="evidence" value="ECO:0007669"/>
    <property type="project" value="UniProtKB-KW"/>
</dbReference>
<dbReference type="EMBL" id="PVXP01000008">
    <property type="protein sequence ID" value="PRR86107.1"/>
    <property type="molecule type" value="Genomic_DNA"/>
</dbReference>
<protein>
    <submittedName>
        <fullName evidence="4">HTH-type transcriptional regulator AdhR</fullName>
    </submittedName>
</protein>
<evidence type="ECO:0000313" key="4">
    <source>
        <dbReference type="EMBL" id="PRR86107.1"/>
    </source>
</evidence>
<dbReference type="PROSITE" id="PS00552">
    <property type="entry name" value="HTH_MERR_1"/>
    <property type="match status" value="1"/>
</dbReference>
<dbReference type="Pfam" id="PF13411">
    <property type="entry name" value="MerR_1"/>
    <property type="match status" value="1"/>
</dbReference>
<evidence type="ECO:0000313" key="5">
    <source>
        <dbReference type="Proteomes" id="UP000237798"/>
    </source>
</evidence>
<dbReference type="Proteomes" id="UP000237798">
    <property type="component" value="Unassembled WGS sequence"/>
</dbReference>
<dbReference type="OrthoDB" id="9811174at2"/>
<proteinExistence type="predicted"/>
<keyword evidence="5" id="KW-1185">Reference proteome</keyword>
<dbReference type="RefSeq" id="WP_106008425.1">
    <property type="nucleotide sequence ID" value="NZ_PVXP01000008.1"/>
</dbReference>
<name>A0A2T0BQG1_9CLOT</name>
<feature type="coiled-coil region" evidence="2">
    <location>
        <begin position="82"/>
        <end position="116"/>
    </location>
</feature>
<dbReference type="GO" id="GO:0003700">
    <property type="term" value="F:DNA-binding transcription factor activity"/>
    <property type="evidence" value="ECO:0007669"/>
    <property type="project" value="InterPro"/>
</dbReference>
<dbReference type="SMART" id="SM00422">
    <property type="entry name" value="HTH_MERR"/>
    <property type="match status" value="1"/>
</dbReference>
<dbReference type="PROSITE" id="PS50937">
    <property type="entry name" value="HTH_MERR_2"/>
    <property type="match status" value="1"/>
</dbReference>
<dbReference type="AlphaFoldDB" id="A0A2T0BQG1"/>
<keyword evidence="2" id="KW-0175">Coiled coil</keyword>
<dbReference type="InterPro" id="IPR047057">
    <property type="entry name" value="MerR_fam"/>
</dbReference>
<gene>
    <name evidence="4" type="primary">adhR_2</name>
    <name evidence="4" type="ORF">CLLU_09390</name>
</gene>
<evidence type="ECO:0000256" key="2">
    <source>
        <dbReference type="SAM" id="Coils"/>
    </source>
</evidence>
<evidence type="ECO:0000256" key="1">
    <source>
        <dbReference type="ARBA" id="ARBA00023125"/>
    </source>
</evidence>
<feature type="domain" description="HTH merR-type" evidence="3">
    <location>
        <begin position="2"/>
        <end position="70"/>
    </location>
</feature>
<dbReference type="InterPro" id="IPR009061">
    <property type="entry name" value="DNA-bd_dom_put_sf"/>
</dbReference>
<accession>A0A2T0BQG1</accession>